<dbReference type="Gene3D" id="3.40.309.10">
    <property type="entry name" value="Aldehyde Dehydrogenase, Chain A, domain 2"/>
    <property type="match status" value="1"/>
</dbReference>
<dbReference type="InterPro" id="IPR015590">
    <property type="entry name" value="Aldehyde_DH_dom"/>
</dbReference>
<name>A0ABX8UUW1_9BURK</name>
<evidence type="ECO:0000313" key="4">
    <source>
        <dbReference type="EMBL" id="QYD72798.1"/>
    </source>
</evidence>
<dbReference type="Pfam" id="PF00171">
    <property type="entry name" value="Aldedh"/>
    <property type="match status" value="1"/>
</dbReference>
<dbReference type="PANTHER" id="PTHR42991">
    <property type="entry name" value="ALDEHYDE DEHYDROGENASE"/>
    <property type="match status" value="1"/>
</dbReference>
<dbReference type="InterPro" id="IPR051020">
    <property type="entry name" value="ALDH-related_metabolic_enz"/>
</dbReference>
<evidence type="ECO:0000259" key="3">
    <source>
        <dbReference type="Pfam" id="PF00171"/>
    </source>
</evidence>
<dbReference type="PANTHER" id="PTHR42991:SF1">
    <property type="entry name" value="ALDEHYDE DEHYDROGENASE"/>
    <property type="match status" value="1"/>
</dbReference>
<evidence type="ECO:0000256" key="1">
    <source>
        <dbReference type="ARBA" id="ARBA00009986"/>
    </source>
</evidence>
<proteinExistence type="inferred from homology"/>
<feature type="domain" description="Aldehyde dehydrogenase" evidence="3">
    <location>
        <begin position="14"/>
        <end position="467"/>
    </location>
</feature>
<dbReference type="Proteomes" id="UP000826462">
    <property type="component" value="Chromosome 2"/>
</dbReference>
<dbReference type="Gene3D" id="3.40.605.10">
    <property type="entry name" value="Aldehyde Dehydrogenase, Chain A, domain 1"/>
    <property type="match status" value="1"/>
</dbReference>
<evidence type="ECO:0000256" key="2">
    <source>
        <dbReference type="ARBA" id="ARBA00023002"/>
    </source>
</evidence>
<comment type="similarity">
    <text evidence="1">Belongs to the aldehyde dehydrogenase family.</text>
</comment>
<dbReference type="InterPro" id="IPR016162">
    <property type="entry name" value="Ald_DH_N"/>
</dbReference>
<reference evidence="4 5" key="1">
    <citation type="submission" date="2021-07" db="EMBL/GenBank/DDBJ databases">
        <title>Paraburkholderia edwinii protects Aspergillus sp. from phenazines by acting as a toxin sponge.</title>
        <authorList>
            <person name="Dahlstrom K.M."/>
            <person name="Newman D.K."/>
        </authorList>
    </citation>
    <scope>NUCLEOTIDE SEQUENCE [LARGE SCALE GENOMIC DNA]</scope>
    <source>
        <strain evidence="4 5">Pe01</strain>
    </source>
</reference>
<keyword evidence="5" id="KW-1185">Reference proteome</keyword>
<evidence type="ECO:0000313" key="5">
    <source>
        <dbReference type="Proteomes" id="UP000826462"/>
    </source>
</evidence>
<dbReference type="InterPro" id="IPR016161">
    <property type="entry name" value="Ald_DH/histidinol_DH"/>
</dbReference>
<keyword evidence="2" id="KW-0560">Oxidoreductase</keyword>
<dbReference type="InterPro" id="IPR016163">
    <property type="entry name" value="Ald_DH_C"/>
</dbReference>
<protein>
    <submittedName>
        <fullName evidence="4">Aldehyde dehydrogenase family protein</fullName>
    </submittedName>
</protein>
<gene>
    <name evidence="4" type="ORF">KZJ38_24210</name>
</gene>
<organism evidence="4 5">
    <name type="scientific">Paraburkholderia edwinii</name>
    <dbReference type="NCBI Taxonomy" id="2861782"/>
    <lineage>
        <taxon>Bacteria</taxon>
        <taxon>Pseudomonadati</taxon>
        <taxon>Pseudomonadota</taxon>
        <taxon>Betaproteobacteria</taxon>
        <taxon>Burkholderiales</taxon>
        <taxon>Burkholderiaceae</taxon>
        <taxon>Paraburkholderia</taxon>
    </lineage>
</organism>
<sequence>MEWQHPESGSKEIAMIEVVQAFDRAPIRQLPGDDSAALERKLATASKLFKDRKGWLKPHQRIDILRKLATLMEAKREHFGRLIAREGGKPYTDALIETDRAIDGVRNAAELLRTRAGSEIPMGVTPASDNRRAWTIAEPIGVVAAVSAFNHPLNLVVHQVAPAIATGCPVIVKPATATPLSCFELVELVHQAGMPEGWVQTFLPEDRGLSEAFVTDSRVAFLSFIGSARVGWHLRSKLAPGARCALEHGGVAPAIVDKSADLDRIIEPIAKGGYYHAGQVCVSIQRIYVHADLQKEFVERFAARVAALRVGDPVLPDTEVGPLITPSESNRVESWIEEAVSAGAKQLGGGRVNSTTLKPTVLVNPPKEAKVSSLEVFGPLTCVYPFQSLQEAIAEANSLPVAFQSSIFTRDLASAFEAAEGLDASAVMINDHTAFRTDWMPFAGRHESGYGVGGIPYTAREMTAEKMIVFKL</sequence>
<dbReference type="EMBL" id="CP080096">
    <property type="protein sequence ID" value="QYD72798.1"/>
    <property type="molecule type" value="Genomic_DNA"/>
</dbReference>
<accession>A0ABX8UUW1</accession>
<dbReference type="SUPFAM" id="SSF53720">
    <property type="entry name" value="ALDH-like"/>
    <property type="match status" value="1"/>
</dbReference>